<dbReference type="EMBL" id="CABVHP010000010">
    <property type="protein sequence ID" value="VVO12005.1"/>
    <property type="molecule type" value="Genomic_DNA"/>
</dbReference>
<organism evidence="1 2">
    <name type="scientific">Pseudomonas fluorescens</name>
    <dbReference type="NCBI Taxonomy" id="294"/>
    <lineage>
        <taxon>Bacteria</taxon>
        <taxon>Pseudomonadati</taxon>
        <taxon>Pseudomonadota</taxon>
        <taxon>Gammaproteobacteria</taxon>
        <taxon>Pseudomonadales</taxon>
        <taxon>Pseudomonadaceae</taxon>
        <taxon>Pseudomonas</taxon>
    </lineage>
</organism>
<dbReference type="AlphaFoldDB" id="A0A5E7DJG7"/>
<accession>A0A5E7DJG7</accession>
<name>A0A5E7DJG7_PSEFL</name>
<dbReference type="AntiFam" id="ANF00149">
    <property type="entry name" value="Shadow ORF (opposite cshA)"/>
</dbReference>
<proteinExistence type="predicted"/>
<evidence type="ECO:0000313" key="1">
    <source>
        <dbReference type="EMBL" id="VVO12005.1"/>
    </source>
</evidence>
<dbReference type="Proteomes" id="UP000326557">
    <property type="component" value="Unassembled WGS sequence"/>
</dbReference>
<evidence type="ECO:0000313" key="2">
    <source>
        <dbReference type="Proteomes" id="UP000326557"/>
    </source>
</evidence>
<protein>
    <submittedName>
        <fullName evidence="1">Uncharacterized protein</fullName>
    </submittedName>
</protein>
<gene>
    <name evidence="1" type="ORF">PS704_03523</name>
</gene>
<sequence length="323" mass="34816">MHVIFVDVRQFEVDHVWQLVDIEAASGDVGSNQDAHFAGLEVGQGFGACVLALVAVDGDGAETVFIQVFGQTVGAVLGTGEHQHLFPGACGDQVCQQRTLVVGRQAEDALLDALDRGVRRRDFDAFRVVQQFAGEVGDVLGERRRKQQVLTFARQTGQDLFHVMDEAHVEHAVSFVQHEDFHVGQIDAALAGEVEQAARAGHQHVNATGHGLNLWVHADAAEDAGTDELQVTGIDLEALVDLSREFAGRGQDQYARLARAVTLGFVRVTVGEQPLQNRKGEAAGFTSTCLSRNHEVATLQHGGNGPLLHRSRLGIARCLDGAD</sequence>
<reference evidence="1 2" key="1">
    <citation type="submission" date="2019-09" db="EMBL/GenBank/DDBJ databases">
        <authorList>
            <person name="Chandra G."/>
            <person name="Truman W A."/>
        </authorList>
    </citation>
    <scope>NUCLEOTIDE SEQUENCE [LARGE SCALE GENOMIC DNA]</scope>
    <source>
        <strain evidence="1">PS704</strain>
    </source>
</reference>